<name>A0A3N4LL92_9PEZI</name>
<feature type="coiled-coil region" evidence="1">
    <location>
        <begin position="235"/>
        <end position="265"/>
    </location>
</feature>
<accession>A0A3N4LL92</accession>
<keyword evidence="4" id="KW-1185">Reference proteome</keyword>
<evidence type="ECO:0000256" key="1">
    <source>
        <dbReference type="SAM" id="Coils"/>
    </source>
</evidence>
<keyword evidence="1" id="KW-0175">Coiled coil</keyword>
<dbReference type="OrthoDB" id="10613604at2759"/>
<proteinExistence type="predicted"/>
<evidence type="ECO:0000313" key="3">
    <source>
        <dbReference type="EMBL" id="RPB23546.1"/>
    </source>
</evidence>
<feature type="compositionally biased region" description="Acidic residues" evidence="2">
    <location>
        <begin position="104"/>
        <end position="114"/>
    </location>
</feature>
<dbReference type="Proteomes" id="UP000267821">
    <property type="component" value="Unassembled WGS sequence"/>
</dbReference>
<reference evidence="3 4" key="1">
    <citation type="journal article" date="2018" name="Nat. Ecol. Evol.">
        <title>Pezizomycetes genomes reveal the molecular basis of ectomycorrhizal truffle lifestyle.</title>
        <authorList>
            <person name="Murat C."/>
            <person name="Payen T."/>
            <person name="Noel B."/>
            <person name="Kuo A."/>
            <person name="Morin E."/>
            <person name="Chen J."/>
            <person name="Kohler A."/>
            <person name="Krizsan K."/>
            <person name="Balestrini R."/>
            <person name="Da Silva C."/>
            <person name="Montanini B."/>
            <person name="Hainaut M."/>
            <person name="Levati E."/>
            <person name="Barry K.W."/>
            <person name="Belfiori B."/>
            <person name="Cichocki N."/>
            <person name="Clum A."/>
            <person name="Dockter R.B."/>
            <person name="Fauchery L."/>
            <person name="Guy J."/>
            <person name="Iotti M."/>
            <person name="Le Tacon F."/>
            <person name="Lindquist E.A."/>
            <person name="Lipzen A."/>
            <person name="Malagnac F."/>
            <person name="Mello A."/>
            <person name="Molinier V."/>
            <person name="Miyauchi S."/>
            <person name="Poulain J."/>
            <person name="Riccioni C."/>
            <person name="Rubini A."/>
            <person name="Sitrit Y."/>
            <person name="Splivallo R."/>
            <person name="Traeger S."/>
            <person name="Wang M."/>
            <person name="Zifcakova L."/>
            <person name="Wipf D."/>
            <person name="Zambonelli A."/>
            <person name="Paolocci F."/>
            <person name="Nowrousian M."/>
            <person name="Ottonello S."/>
            <person name="Baldrian P."/>
            <person name="Spatafora J.W."/>
            <person name="Henrissat B."/>
            <person name="Nagy L.G."/>
            <person name="Aury J.M."/>
            <person name="Wincker P."/>
            <person name="Grigoriev I.V."/>
            <person name="Bonfante P."/>
            <person name="Martin F.M."/>
        </authorList>
    </citation>
    <scope>NUCLEOTIDE SEQUENCE [LARGE SCALE GENOMIC DNA]</scope>
    <source>
        <strain evidence="3 4">ATCC MYA-4762</strain>
    </source>
</reference>
<feature type="region of interest" description="Disordered" evidence="2">
    <location>
        <begin position="89"/>
        <end position="121"/>
    </location>
</feature>
<dbReference type="AlphaFoldDB" id="A0A3N4LL92"/>
<evidence type="ECO:0000256" key="2">
    <source>
        <dbReference type="SAM" id="MobiDB-lite"/>
    </source>
</evidence>
<protein>
    <submittedName>
        <fullName evidence="3">Uncharacterized protein</fullName>
    </submittedName>
</protein>
<dbReference type="EMBL" id="ML121546">
    <property type="protein sequence ID" value="RPB23546.1"/>
    <property type="molecule type" value="Genomic_DNA"/>
</dbReference>
<dbReference type="InParanoid" id="A0A3N4LL92"/>
<sequence length="493" mass="56070">MERAEEEEEILDNEARVRKSTIKRRKLGNKGLTLGDLEVIYRKGGVDSALLDISMDWADEKMVPIPEKKGLDNSKYTVKELTDEEVKRLLEDGIEGQGRGGEKEENEEMREEEEPKVGVGGSWKRPYEPKIKIERVNAIIENTITIREVDKLSREQKSWRSKKDTRIARNLMIVGGECIEQGLYKDRDNAGKGGWKRLLKETEIRTGSLWGLEREVKDIKEELAVLAVSLGAGTLEQQAKVKRSLNARKGQVEEEKRKANELKKLDRRKKKAQAGLKKEAWKAYEGELAELKGKDRSALLEKGLIGLEQQMKEAKEIMKKIEKGFGELLETKVGKLRQVINGEILKRVEVVMEHMQEMDANARGWKALAEKLKKENKAWKRAKRMPKIWEGAKVLDFTFDAADTVEAASLVKSGIIWDSKRWKVTMFAYGGAAGIQFKGIKAREAIKTRGAMKAREAIKARRAIKASRAIKAEGAFKAEGVIRIALFKRKYRK</sequence>
<evidence type="ECO:0000313" key="4">
    <source>
        <dbReference type="Proteomes" id="UP000267821"/>
    </source>
</evidence>
<organism evidence="3 4">
    <name type="scientific">Terfezia boudieri ATCC MYA-4762</name>
    <dbReference type="NCBI Taxonomy" id="1051890"/>
    <lineage>
        <taxon>Eukaryota</taxon>
        <taxon>Fungi</taxon>
        <taxon>Dikarya</taxon>
        <taxon>Ascomycota</taxon>
        <taxon>Pezizomycotina</taxon>
        <taxon>Pezizomycetes</taxon>
        <taxon>Pezizales</taxon>
        <taxon>Pezizaceae</taxon>
        <taxon>Terfezia</taxon>
    </lineage>
</organism>
<gene>
    <name evidence="3" type="ORF">L211DRAFT_849808</name>
</gene>
<feature type="coiled-coil region" evidence="1">
    <location>
        <begin position="355"/>
        <end position="382"/>
    </location>
</feature>